<dbReference type="PANTHER" id="PTHR12592">
    <property type="entry name" value="ATP-DEPENDENT (S)-NAD(P)H-HYDRATE DEHYDRATASE FAMILY MEMBER"/>
    <property type="match status" value="1"/>
</dbReference>
<dbReference type="PANTHER" id="PTHR12592:SF0">
    <property type="entry name" value="ATP-DEPENDENT (S)-NAD(P)H-HYDRATE DEHYDRATASE"/>
    <property type="match status" value="1"/>
</dbReference>
<dbReference type="SUPFAM" id="SSF53613">
    <property type="entry name" value="Ribokinase-like"/>
    <property type="match status" value="1"/>
</dbReference>
<feature type="binding site" evidence="6">
    <location>
        <position position="213"/>
    </location>
    <ligand>
        <name>(6S)-NADPHX</name>
        <dbReference type="ChEBI" id="CHEBI:64076"/>
    </ligand>
</feature>
<feature type="binding site" evidence="6">
    <location>
        <position position="96"/>
    </location>
    <ligand>
        <name>(6S)-NADPHX</name>
        <dbReference type="ChEBI" id="CHEBI:64076"/>
    </ligand>
</feature>
<feature type="binding site" evidence="6">
    <location>
        <begin position="183"/>
        <end position="187"/>
    </location>
    <ligand>
        <name>AMP</name>
        <dbReference type="ChEBI" id="CHEBI:456215"/>
    </ligand>
</feature>
<feature type="binding site" evidence="6">
    <location>
        <position position="46"/>
    </location>
    <ligand>
        <name>(6S)-NADPHX</name>
        <dbReference type="ChEBI" id="CHEBI:64076"/>
    </ligand>
</feature>
<comment type="catalytic activity">
    <reaction evidence="6">
        <text>(6S)-NADPHX + ADP = AMP + phosphate + NADPH + H(+)</text>
        <dbReference type="Rhea" id="RHEA:32235"/>
        <dbReference type="ChEBI" id="CHEBI:15378"/>
        <dbReference type="ChEBI" id="CHEBI:43474"/>
        <dbReference type="ChEBI" id="CHEBI:57783"/>
        <dbReference type="ChEBI" id="CHEBI:64076"/>
        <dbReference type="ChEBI" id="CHEBI:456215"/>
        <dbReference type="ChEBI" id="CHEBI:456216"/>
        <dbReference type="EC" id="4.2.1.136"/>
    </reaction>
</comment>
<dbReference type="PROSITE" id="PS51383">
    <property type="entry name" value="YJEF_C_3"/>
    <property type="match status" value="1"/>
</dbReference>
<sequence length="283" mass="28984">MADAEEWIEWDVARARDWIAVPRSDDDKYSRGVLGVITGSHDYPGAAVLGVEAAMRTGVGMVRYTGPRAVAGAVLARRPEVVTISGRVQAWLLGSGMNPARRTLVLSGELSQAIGEGHPIVLDAGALDLVGETHGAAVITPHYRELAALLGGRKGPTVEEVAENPGEWAIRAAEALGATVLLKGAVTHIAQPDGIRLTVSSSPGWLATAGTGDVLGGVLGALLATHHEVLKYDPSKLAPLSATAALLHGLAARRASGGGPIAALDVAQAIPATIAALLARSEG</sequence>
<feature type="binding site" evidence="6">
    <location>
        <position position="212"/>
    </location>
    <ligand>
        <name>AMP</name>
        <dbReference type="ChEBI" id="CHEBI:456215"/>
    </ligand>
</feature>
<dbReference type="InterPro" id="IPR029056">
    <property type="entry name" value="Ribokinase-like"/>
</dbReference>
<keyword evidence="9" id="KW-1185">Reference proteome</keyword>
<dbReference type="CDD" id="cd01171">
    <property type="entry name" value="YXKO-related"/>
    <property type="match status" value="1"/>
</dbReference>
<protein>
    <recommendedName>
        <fullName evidence="6">ADP-dependent (S)-NAD(P)H-hydrate dehydratase</fullName>
        <ecNumber evidence="6">4.2.1.136</ecNumber>
    </recommendedName>
    <alternativeName>
        <fullName evidence="6">ADP-dependent NAD(P)HX dehydratase</fullName>
    </alternativeName>
</protein>
<organism evidence="8 9">
    <name type="scientific">Luethyella okanaganae</name>
    <dbReference type="NCBI Taxonomy" id="69372"/>
    <lineage>
        <taxon>Bacteria</taxon>
        <taxon>Bacillati</taxon>
        <taxon>Actinomycetota</taxon>
        <taxon>Actinomycetes</taxon>
        <taxon>Micrococcales</taxon>
        <taxon>Microbacteriaceae</taxon>
        <taxon>Luethyella</taxon>
    </lineage>
</organism>
<keyword evidence="5 6" id="KW-0456">Lyase</keyword>
<comment type="caution">
    <text evidence="8">The sequence shown here is derived from an EMBL/GenBank/DDBJ whole genome shotgun (WGS) entry which is preliminary data.</text>
</comment>
<dbReference type="Pfam" id="PF01256">
    <property type="entry name" value="Carb_kinase"/>
    <property type="match status" value="1"/>
</dbReference>
<keyword evidence="2 6" id="KW-0067">ATP-binding</keyword>
<dbReference type="HAMAP" id="MF_01965">
    <property type="entry name" value="NADHX_dehydratase"/>
    <property type="match status" value="1"/>
</dbReference>
<dbReference type="Proteomes" id="UP001596306">
    <property type="component" value="Unassembled WGS sequence"/>
</dbReference>
<comment type="function">
    <text evidence="6">Catalyzes the dehydration of the S-form of NAD(P)HX at the expense of ADP, which is converted to AMP. Together with NAD(P)HX epimerase, which catalyzes the epimerization of the S- and R-forms, the enzyme allows the repair of both epimers of NAD(P)HX, a damaged form of NAD(P)H that is a result of enzymatic or heat-dependent hydration.</text>
</comment>
<evidence type="ECO:0000256" key="5">
    <source>
        <dbReference type="ARBA" id="ARBA00023239"/>
    </source>
</evidence>
<keyword evidence="3 6" id="KW-0521">NADP</keyword>
<dbReference type="EMBL" id="JBHSTP010000001">
    <property type="protein sequence ID" value="MFC6354860.1"/>
    <property type="molecule type" value="Genomic_DNA"/>
</dbReference>
<feature type="binding site" evidence="6">
    <location>
        <position position="142"/>
    </location>
    <ligand>
        <name>(6S)-NADPHX</name>
        <dbReference type="ChEBI" id="CHEBI:64076"/>
    </ligand>
</feature>
<comment type="cofactor">
    <cofactor evidence="6">
        <name>Mg(2+)</name>
        <dbReference type="ChEBI" id="CHEBI:18420"/>
    </cofactor>
</comment>
<evidence type="ECO:0000313" key="9">
    <source>
        <dbReference type="Proteomes" id="UP001596306"/>
    </source>
</evidence>
<evidence type="ECO:0000256" key="4">
    <source>
        <dbReference type="ARBA" id="ARBA00023027"/>
    </source>
</evidence>
<feature type="domain" description="YjeF C-terminal" evidence="7">
    <location>
        <begin position="11"/>
        <end position="277"/>
    </location>
</feature>
<comment type="subunit">
    <text evidence="6">Homotetramer.</text>
</comment>
<evidence type="ECO:0000313" key="8">
    <source>
        <dbReference type="EMBL" id="MFC6354860.1"/>
    </source>
</evidence>
<evidence type="ECO:0000256" key="2">
    <source>
        <dbReference type="ARBA" id="ARBA00022840"/>
    </source>
</evidence>
<accession>A0ABW1VBD5</accession>
<keyword evidence="1 6" id="KW-0547">Nucleotide-binding</keyword>
<dbReference type="Gene3D" id="3.40.1190.20">
    <property type="match status" value="1"/>
</dbReference>
<comment type="similarity">
    <text evidence="6">Belongs to the NnrD/CARKD family.</text>
</comment>
<gene>
    <name evidence="6" type="primary">nnrD</name>
    <name evidence="8" type="ORF">ACFQB0_01855</name>
</gene>
<evidence type="ECO:0000256" key="3">
    <source>
        <dbReference type="ARBA" id="ARBA00022857"/>
    </source>
</evidence>
<dbReference type="InterPro" id="IPR000631">
    <property type="entry name" value="CARKD"/>
</dbReference>
<evidence type="ECO:0000259" key="7">
    <source>
        <dbReference type="PROSITE" id="PS51383"/>
    </source>
</evidence>
<proteinExistence type="inferred from homology"/>
<comment type="catalytic activity">
    <reaction evidence="6">
        <text>(6S)-NADHX + ADP = AMP + phosphate + NADH + H(+)</text>
        <dbReference type="Rhea" id="RHEA:32223"/>
        <dbReference type="ChEBI" id="CHEBI:15378"/>
        <dbReference type="ChEBI" id="CHEBI:43474"/>
        <dbReference type="ChEBI" id="CHEBI:57945"/>
        <dbReference type="ChEBI" id="CHEBI:64074"/>
        <dbReference type="ChEBI" id="CHEBI:456215"/>
        <dbReference type="ChEBI" id="CHEBI:456216"/>
        <dbReference type="EC" id="4.2.1.136"/>
    </reaction>
</comment>
<evidence type="ECO:0000256" key="6">
    <source>
        <dbReference type="HAMAP-Rule" id="MF_01965"/>
    </source>
</evidence>
<keyword evidence="4 6" id="KW-0520">NAD</keyword>
<evidence type="ECO:0000256" key="1">
    <source>
        <dbReference type="ARBA" id="ARBA00022741"/>
    </source>
</evidence>
<reference evidence="9" key="1">
    <citation type="journal article" date="2019" name="Int. J. Syst. Evol. Microbiol.">
        <title>The Global Catalogue of Microorganisms (GCM) 10K type strain sequencing project: providing services to taxonomists for standard genome sequencing and annotation.</title>
        <authorList>
            <consortium name="The Broad Institute Genomics Platform"/>
            <consortium name="The Broad Institute Genome Sequencing Center for Infectious Disease"/>
            <person name="Wu L."/>
            <person name="Ma J."/>
        </authorList>
    </citation>
    <scope>NUCLEOTIDE SEQUENCE [LARGE SCALE GENOMIC DNA]</scope>
    <source>
        <strain evidence="9">CCUG 43304</strain>
    </source>
</reference>
<name>A0ABW1VBD5_9MICO</name>
<dbReference type="EC" id="4.2.1.136" evidence="6"/>
<dbReference type="RefSeq" id="WP_386726848.1">
    <property type="nucleotide sequence ID" value="NZ_JBHSTP010000001.1"/>
</dbReference>